<organism evidence="1 2">
    <name type="scientific">Talaromyces amestolkiae</name>
    <dbReference type="NCBI Taxonomy" id="1196081"/>
    <lineage>
        <taxon>Eukaryota</taxon>
        <taxon>Fungi</taxon>
        <taxon>Dikarya</taxon>
        <taxon>Ascomycota</taxon>
        <taxon>Pezizomycotina</taxon>
        <taxon>Eurotiomycetes</taxon>
        <taxon>Eurotiomycetidae</taxon>
        <taxon>Eurotiales</taxon>
        <taxon>Trichocomaceae</taxon>
        <taxon>Talaromyces</taxon>
        <taxon>Talaromyces sect. Talaromyces</taxon>
    </lineage>
</organism>
<protein>
    <submittedName>
        <fullName evidence="1">Uncharacterized protein</fullName>
    </submittedName>
</protein>
<dbReference type="Proteomes" id="UP000249363">
    <property type="component" value="Unassembled WGS sequence"/>
</dbReference>
<dbReference type="InterPro" id="IPR013319">
    <property type="entry name" value="GH11/12"/>
</dbReference>
<dbReference type="InterPro" id="IPR013320">
    <property type="entry name" value="ConA-like_dom_sf"/>
</dbReference>
<dbReference type="EMBL" id="MIKG01000017">
    <property type="protein sequence ID" value="RAO72010.1"/>
    <property type="molecule type" value="Genomic_DNA"/>
</dbReference>
<dbReference type="GO" id="GO:0004553">
    <property type="term" value="F:hydrolase activity, hydrolyzing O-glycosyl compounds"/>
    <property type="evidence" value="ECO:0007669"/>
    <property type="project" value="InterPro"/>
</dbReference>
<sequence length="275" mass="30639">MIWLTQIGGAEPLGHSDGPIGTDVKIEDILWDLLKGANKGWTVHSYVAGSQDTPMESYLCHLSIESIDSLKQHSNIIKAIIKNSSEPSKANMANDDTNFALSTGNIATAIRDLPKRPTTAADVARLWLEILEIFFPDDQGFQRKQVLSTKDRVLIQVQRCKDLDGDVFIDSRFRQSILVVDCRGNIAGSSGLQFKSDEEDSRNDVMYKYGVASFGAQVTFLKDVSSLIDDHEVWSLRGVKMDISSLVRATGRDATEAWLRKIRDISDDLVEEHHS</sequence>
<dbReference type="AlphaFoldDB" id="A0A364L868"/>
<gene>
    <name evidence="1" type="ORF">BHQ10_008022</name>
</gene>
<dbReference type="OrthoDB" id="4224027at2759"/>
<evidence type="ECO:0000313" key="1">
    <source>
        <dbReference type="EMBL" id="RAO72010.1"/>
    </source>
</evidence>
<name>A0A364L868_TALAM</name>
<dbReference type="Gene3D" id="2.60.120.180">
    <property type="match status" value="1"/>
</dbReference>
<dbReference type="GeneID" id="63797237"/>
<keyword evidence="2" id="KW-1185">Reference proteome</keyword>
<dbReference type="RefSeq" id="XP_040736525.1">
    <property type="nucleotide sequence ID" value="XM_040880783.1"/>
</dbReference>
<reference evidence="1 2" key="1">
    <citation type="journal article" date="2017" name="Biotechnol. Biofuels">
        <title>Differential beta-glucosidase expression as a function of carbon source availability in Talaromyces amestolkiae: a genomic and proteomic approach.</title>
        <authorList>
            <person name="de Eugenio L.I."/>
            <person name="Mendez-Liter J.A."/>
            <person name="Nieto-Dominguez M."/>
            <person name="Alonso L."/>
            <person name="Gil-Munoz J."/>
            <person name="Barriuso J."/>
            <person name="Prieto A."/>
            <person name="Martinez M.J."/>
        </authorList>
    </citation>
    <scope>NUCLEOTIDE SEQUENCE [LARGE SCALE GENOMIC DNA]</scope>
    <source>
        <strain evidence="1 2">CIB</strain>
    </source>
</reference>
<evidence type="ECO:0000313" key="2">
    <source>
        <dbReference type="Proteomes" id="UP000249363"/>
    </source>
</evidence>
<comment type="caution">
    <text evidence="1">The sequence shown here is derived from an EMBL/GenBank/DDBJ whole genome shotgun (WGS) entry which is preliminary data.</text>
</comment>
<accession>A0A364L868</accession>
<proteinExistence type="predicted"/>
<dbReference type="SUPFAM" id="SSF49899">
    <property type="entry name" value="Concanavalin A-like lectins/glucanases"/>
    <property type="match status" value="1"/>
</dbReference>